<keyword evidence="1 3" id="KW-0732">Signal</keyword>
<proteinExistence type="predicted"/>
<evidence type="ECO:0000259" key="4">
    <source>
        <dbReference type="PROSITE" id="PS51123"/>
    </source>
</evidence>
<dbReference type="Proteomes" id="UP001597544">
    <property type="component" value="Unassembled WGS sequence"/>
</dbReference>
<dbReference type="Gene3D" id="3.30.1330.60">
    <property type="entry name" value="OmpA-like domain"/>
    <property type="match status" value="1"/>
</dbReference>
<evidence type="ECO:0000256" key="3">
    <source>
        <dbReference type="SAM" id="SignalP"/>
    </source>
</evidence>
<feature type="signal peptide" evidence="3">
    <location>
        <begin position="1"/>
        <end position="19"/>
    </location>
</feature>
<evidence type="ECO:0000256" key="2">
    <source>
        <dbReference type="PROSITE-ProRule" id="PRU00473"/>
    </source>
</evidence>
<evidence type="ECO:0000256" key="1">
    <source>
        <dbReference type="ARBA" id="ARBA00022729"/>
    </source>
</evidence>
<gene>
    <name evidence="5" type="ORF">ACFSRY_00070</name>
</gene>
<name>A0ABW5IG69_9BACT</name>
<keyword evidence="2" id="KW-0472">Membrane</keyword>
<dbReference type="InterPro" id="IPR036737">
    <property type="entry name" value="OmpA-like_sf"/>
</dbReference>
<dbReference type="PANTHER" id="PTHR30329:SF21">
    <property type="entry name" value="LIPOPROTEIN YIAD-RELATED"/>
    <property type="match status" value="1"/>
</dbReference>
<dbReference type="PANTHER" id="PTHR30329">
    <property type="entry name" value="STATOR ELEMENT OF FLAGELLAR MOTOR COMPLEX"/>
    <property type="match status" value="1"/>
</dbReference>
<accession>A0ABW5IG69</accession>
<sequence>MKGFILLGMLLFGYQVASAQQDLYKWRLSGHTGIARYVNDANSSTDYFKTDGNLLYGVELSRNLGNSFGLSLGYTFGDILGYDQQGRTFTTAVHRSLVRGYFYTDNGWLLNSSALVSPYIFGGYGVSILETSHEDLQEESRYVPTIPFGVGMKFRISERWQAALQAEWVYHTERHLPEAALEQNNRHDSYLHTGITIGYSFGFRKSTFKAPQFYVGDSDLTRPVAEPSQPRQNILETILKLESKEVQISSAAGVSYLQVPDIKKTRVDTALVIDSPVQVDSSAKPQTSILKVEAVELVQASDTATKALQTISSARSVIRFDSVLKKGELRPLPTEQQKVVVIVDTLVQVQSTAIPAQKGAIKTQKAASAGKTKKTQVPVKKISEPSEILVVPVPVTKADAPQLREEQLRQATVDAEIRQLQSRLDSLRALSQPDTVRIVREVAVDSSLMQNLQLQVTRTDSLLQRLNQYEQEIALLKKAKAIPDTLAAAPPPKFTGATVFFPINAHRITTVSLKDLKQVLSILQENPDLQVKLTGYASQSGNVAYNMALSRKRVKALENFLTDQGIAGDRIKTIYKGNEEASKKENPLDRKVEIEIIE</sequence>
<dbReference type="SUPFAM" id="SSF56925">
    <property type="entry name" value="OMPA-like"/>
    <property type="match status" value="1"/>
</dbReference>
<dbReference type="EMBL" id="JBHULU010000001">
    <property type="protein sequence ID" value="MFD2512243.1"/>
    <property type="molecule type" value="Genomic_DNA"/>
</dbReference>
<keyword evidence="6" id="KW-1185">Reference proteome</keyword>
<feature type="chain" id="PRO_5047227241" evidence="3">
    <location>
        <begin position="20"/>
        <end position="598"/>
    </location>
</feature>
<comment type="caution">
    <text evidence="5">The sequence shown here is derived from an EMBL/GenBank/DDBJ whole genome shotgun (WGS) entry which is preliminary data.</text>
</comment>
<dbReference type="InterPro" id="IPR027385">
    <property type="entry name" value="Beta-barrel_OMP"/>
</dbReference>
<dbReference type="InterPro" id="IPR011250">
    <property type="entry name" value="OMP/PagP_B-barrel"/>
</dbReference>
<reference evidence="6" key="1">
    <citation type="journal article" date="2019" name="Int. J. Syst. Evol. Microbiol.">
        <title>The Global Catalogue of Microorganisms (GCM) 10K type strain sequencing project: providing services to taxonomists for standard genome sequencing and annotation.</title>
        <authorList>
            <consortium name="The Broad Institute Genomics Platform"/>
            <consortium name="The Broad Institute Genome Sequencing Center for Infectious Disease"/>
            <person name="Wu L."/>
            <person name="Ma J."/>
        </authorList>
    </citation>
    <scope>NUCLEOTIDE SEQUENCE [LARGE SCALE GENOMIC DNA]</scope>
    <source>
        <strain evidence="6">KCTC 42498</strain>
    </source>
</reference>
<evidence type="ECO:0000313" key="6">
    <source>
        <dbReference type="Proteomes" id="UP001597544"/>
    </source>
</evidence>
<feature type="domain" description="OmpA-like" evidence="4">
    <location>
        <begin position="488"/>
        <end position="598"/>
    </location>
</feature>
<dbReference type="InterPro" id="IPR006665">
    <property type="entry name" value="OmpA-like"/>
</dbReference>
<dbReference type="Pfam" id="PF00691">
    <property type="entry name" value="OmpA"/>
    <property type="match status" value="1"/>
</dbReference>
<dbReference type="InterPro" id="IPR050330">
    <property type="entry name" value="Bact_OuterMem_StrucFunc"/>
</dbReference>
<dbReference type="Gene3D" id="2.40.160.20">
    <property type="match status" value="1"/>
</dbReference>
<organism evidence="5 6">
    <name type="scientific">Pontibacter locisalis</name>
    <dbReference type="NCBI Taxonomy" id="1719035"/>
    <lineage>
        <taxon>Bacteria</taxon>
        <taxon>Pseudomonadati</taxon>
        <taxon>Bacteroidota</taxon>
        <taxon>Cytophagia</taxon>
        <taxon>Cytophagales</taxon>
        <taxon>Hymenobacteraceae</taxon>
        <taxon>Pontibacter</taxon>
    </lineage>
</organism>
<protein>
    <submittedName>
        <fullName evidence="5">OmpA family protein</fullName>
    </submittedName>
</protein>
<evidence type="ECO:0000313" key="5">
    <source>
        <dbReference type="EMBL" id="MFD2512243.1"/>
    </source>
</evidence>
<dbReference type="CDD" id="cd07185">
    <property type="entry name" value="OmpA_C-like"/>
    <property type="match status" value="1"/>
</dbReference>
<dbReference type="SUPFAM" id="SSF103088">
    <property type="entry name" value="OmpA-like"/>
    <property type="match status" value="1"/>
</dbReference>
<dbReference type="PROSITE" id="PS51123">
    <property type="entry name" value="OMPA_2"/>
    <property type="match status" value="1"/>
</dbReference>
<dbReference type="Pfam" id="PF13505">
    <property type="entry name" value="OMP_b-brl"/>
    <property type="match status" value="1"/>
</dbReference>